<comment type="caution">
    <text evidence="3">The sequence shown here is derived from an EMBL/GenBank/DDBJ whole genome shotgun (WGS) entry which is preliminary data.</text>
</comment>
<organism evidence="3 4">
    <name type="scientific">Saccharibacillus alkalitolerans</name>
    <dbReference type="NCBI Taxonomy" id="2705290"/>
    <lineage>
        <taxon>Bacteria</taxon>
        <taxon>Bacillati</taxon>
        <taxon>Bacillota</taxon>
        <taxon>Bacilli</taxon>
        <taxon>Bacillales</taxon>
        <taxon>Paenibacillaceae</taxon>
        <taxon>Saccharibacillus</taxon>
    </lineage>
</organism>
<reference evidence="3 4" key="1">
    <citation type="submission" date="2020-01" db="EMBL/GenBank/DDBJ databases">
        <title>Polyphasic characterisation and genomic insights into a novel alkali tolerant bacterium VR-M41.</title>
        <authorList>
            <person name="Vemuluri V.R."/>
        </authorList>
    </citation>
    <scope>NUCLEOTIDE SEQUENCE [LARGE SCALE GENOMIC DNA]</scope>
    <source>
        <strain evidence="3 4">VR-M41</strain>
    </source>
</reference>
<evidence type="ECO:0008006" key="5">
    <source>
        <dbReference type="Google" id="ProtNLM"/>
    </source>
</evidence>
<dbReference type="EMBL" id="JAAFGS010000001">
    <property type="protein sequence ID" value="NGZ74603.1"/>
    <property type="molecule type" value="Genomic_DNA"/>
</dbReference>
<feature type="signal peptide" evidence="2">
    <location>
        <begin position="1"/>
        <end position="28"/>
    </location>
</feature>
<dbReference type="PROSITE" id="PS51257">
    <property type="entry name" value="PROKAR_LIPOPROTEIN"/>
    <property type="match status" value="1"/>
</dbReference>
<dbReference type="Proteomes" id="UP000800303">
    <property type="component" value="Unassembled WGS sequence"/>
</dbReference>
<protein>
    <recommendedName>
        <fullName evidence="5">DUF4352 domain-containing protein</fullName>
    </recommendedName>
</protein>
<evidence type="ECO:0000256" key="1">
    <source>
        <dbReference type="SAM" id="MobiDB-lite"/>
    </source>
</evidence>
<feature type="chain" id="PRO_5045853508" description="DUF4352 domain-containing protein" evidence="2">
    <location>
        <begin position="29"/>
        <end position="182"/>
    </location>
</feature>
<dbReference type="RefSeq" id="WP_166272858.1">
    <property type="nucleotide sequence ID" value="NZ_JAAFGS010000001.1"/>
</dbReference>
<keyword evidence="4" id="KW-1185">Reference proteome</keyword>
<gene>
    <name evidence="3" type="ORF">GYN08_04675</name>
</gene>
<evidence type="ECO:0000313" key="3">
    <source>
        <dbReference type="EMBL" id="NGZ74603.1"/>
    </source>
</evidence>
<name>A0ABX0F0U1_9BACL</name>
<evidence type="ECO:0000313" key="4">
    <source>
        <dbReference type="Proteomes" id="UP000800303"/>
    </source>
</evidence>
<proteinExistence type="predicted"/>
<evidence type="ECO:0000256" key="2">
    <source>
        <dbReference type="SAM" id="SignalP"/>
    </source>
</evidence>
<sequence length="182" mass="19792">MKRNKNRFAVGTLLLLSLLLAACGGNNAEGNSEAKESGASAADSEVVPTGSEQKVPASEQSENEETKPPEGAQEEAQILVIIDQTEKPIEGNSFDFSIKQLPEGYSLREMRWESGENRTVSTLEEAIEKGRTGGDGFYISGNGQFSGFFYPDSMKGEEGEVSFLFSNEAGEQKTWSKKITLH</sequence>
<keyword evidence="2" id="KW-0732">Signal</keyword>
<feature type="region of interest" description="Disordered" evidence="1">
    <location>
        <begin position="26"/>
        <end position="73"/>
    </location>
</feature>
<accession>A0ABX0F0U1</accession>